<dbReference type="PANTHER" id="PTHR47992">
    <property type="entry name" value="PROTEIN PHOSPHATASE"/>
    <property type="match status" value="1"/>
</dbReference>
<evidence type="ECO:0000313" key="3">
    <source>
        <dbReference type="Proteomes" id="UP000001058"/>
    </source>
</evidence>
<dbReference type="InterPro" id="IPR036457">
    <property type="entry name" value="PPM-type-like_dom_sf"/>
</dbReference>
<evidence type="ECO:0000259" key="1">
    <source>
        <dbReference type="PROSITE" id="PS51746"/>
    </source>
</evidence>
<dbReference type="FunCoup" id="D8TRB4">
    <property type="interactions" value="148"/>
</dbReference>
<dbReference type="InterPro" id="IPR015655">
    <property type="entry name" value="PP2C"/>
</dbReference>
<proteinExistence type="predicted"/>
<dbReference type="EMBL" id="GL378333">
    <property type="protein sequence ID" value="EFJ49861.1"/>
    <property type="molecule type" value="Genomic_DNA"/>
</dbReference>
<dbReference type="Gene3D" id="3.60.40.10">
    <property type="entry name" value="PPM-type phosphatase domain"/>
    <property type="match status" value="1"/>
</dbReference>
<keyword evidence="3" id="KW-1185">Reference proteome</keyword>
<dbReference type="Proteomes" id="UP000001058">
    <property type="component" value="Unassembled WGS sequence"/>
</dbReference>
<dbReference type="GeneID" id="9623737"/>
<dbReference type="SMART" id="SM00332">
    <property type="entry name" value="PP2Cc"/>
    <property type="match status" value="1"/>
</dbReference>
<dbReference type="eggNOG" id="KOG0698">
    <property type="taxonomic scope" value="Eukaryota"/>
</dbReference>
<sequence>VVPFSDCTKDNPEVHTVLEMGYGRMELAAAVCAEGLRPLLPRPCPPAWGELMGACWRREPGERPGFSQVMITATAVGGTETIDVRAVDDGGCRSSETARGTSCGDNNQINKNSVIAVHASATVAAVPYLQQQQQQQQQVVLPPFVLCSAESDDAVAINDYANGANGHANGLNGSTCLAAALQAEAVALAEAAATAAAVGRIFNAGMFEAIGPRDAMEDRCVLLPHVPVPAAAAAGGGYNRPTAAVPATMLPLVALFDGHRGADAAEFCRTRLAELFWSAALQCVSPAAALRDTFLRLEAEYHVHWQRQQQQRLLQRPAGGSSSSSSAAGTAATGVCRYPGTTALAVLLAPGGRLVVANAGDCRAVVCRGRRAMAASRDHTGLLEDERRRLAVAGTAVTWQHGSWRIGASGLQVTRCIGDYDVKGGAAATTAAAGVTALPEITSLELQPDDHFVIVGTDGLWDVVSAQEAVGLVYDTVKDPTLAAKRLVSEALMRGSADNVSVVVVFLSRVETIERVYGTKEGEAFEVTGTAYGSRVRLTKDRHNMASADEVRDTY</sequence>
<dbReference type="RefSeq" id="XP_002948926.1">
    <property type="nucleotide sequence ID" value="XM_002948880.1"/>
</dbReference>
<gene>
    <name evidence="2" type="ORF">VOLCADRAFT_117001</name>
</gene>
<evidence type="ECO:0000313" key="2">
    <source>
        <dbReference type="EMBL" id="EFJ49861.1"/>
    </source>
</evidence>
<dbReference type="OrthoDB" id="544434at2759"/>
<dbReference type="CDD" id="cd00143">
    <property type="entry name" value="PP2Cc"/>
    <property type="match status" value="1"/>
</dbReference>
<reference evidence="2 3" key="1">
    <citation type="journal article" date="2010" name="Science">
        <title>Genomic analysis of organismal complexity in the multicellular green alga Volvox carteri.</title>
        <authorList>
            <person name="Prochnik S.E."/>
            <person name="Umen J."/>
            <person name="Nedelcu A.M."/>
            <person name="Hallmann A."/>
            <person name="Miller S.M."/>
            <person name="Nishii I."/>
            <person name="Ferris P."/>
            <person name="Kuo A."/>
            <person name="Mitros T."/>
            <person name="Fritz-Laylin L.K."/>
            <person name="Hellsten U."/>
            <person name="Chapman J."/>
            <person name="Simakov O."/>
            <person name="Rensing S.A."/>
            <person name="Terry A."/>
            <person name="Pangilinan J."/>
            <person name="Kapitonov V."/>
            <person name="Jurka J."/>
            <person name="Salamov A."/>
            <person name="Shapiro H."/>
            <person name="Schmutz J."/>
            <person name="Grimwood J."/>
            <person name="Lindquist E."/>
            <person name="Lucas S."/>
            <person name="Grigoriev I.V."/>
            <person name="Schmitt R."/>
            <person name="Kirk D."/>
            <person name="Rokhsar D.S."/>
        </authorList>
    </citation>
    <scope>NUCLEOTIDE SEQUENCE [LARGE SCALE GENOMIC DNA]</scope>
    <source>
        <strain evidence="3">f. Nagariensis / Eve</strain>
    </source>
</reference>
<dbReference type="InterPro" id="IPR011009">
    <property type="entry name" value="Kinase-like_dom_sf"/>
</dbReference>
<name>D8TRB4_VOLCA</name>
<dbReference type="GO" id="GO:0004722">
    <property type="term" value="F:protein serine/threonine phosphatase activity"/>
    <property type="evidence" value="ECO:0007669"/>
    <property type="project" value="InterPro"/>
</dbReference>
<feature type="non-terminal residue" evidence="2">
    <location>
        <position position="1"/>
    </location>
</feature>
<dbReference type="SUPFAM" id="SSF81606">
    <property type="entry name" value="PP2C-like"/>
    <property type="match status" value="1"/>
</dbReference>
<dbReference type="Gene3D" id="1.10.510.10">
    <property type="entry name" value="Transferase(Phosphotransferase) domain 1"/>
    <property type="match status" value="1"/>
</dbReference>
<organism evidence="3">
    <name type="scientific">Volvox carteri f. nagariensis</name>
    <dbReference type="NCBI Taxonomy" id="3068"/>
    <lineage>
        <taxon>Eukaryota</taxon>
        <taxon>Viridiplantae</taxon>
        <taxon>Chlorophyta</taxon>
        <taxon>core chlorophytes</taxon>
        <taxon>Chlorophyceae</taxon>
        <taxon>CS clade</taxon>
        <taxon>Chlamydomonadales</taxon>
        <taxon>Volvocaceae</taxon>
        <taxon>Volvox</taxon>
    </lineage>
</organism>
<dbReference type="InterPro" id="IPR001932">
    <property type="entry name" value="PPM-type_phosphatase-like_dom"/>
</dbReference>
<dbReference type="Pfam" id="PF00481">
    <property type="entry name" value="PP2C"/>
    <property type="match status" value="1"/>
</dbReference>
<feature type="domain" description="PPM-type phosphatase" evidence="1">
    <location>
        <begin position="203"/>
        <end position="507"/>
    </location>
</feature>
<dbReference type="InParanoid" id="D8TRB4"/>
<accession>D8TRB4</accession>
<dbReference type="PROSITE" id="PS51746">
    <property type="entry name" value="PPM_2"/>
    <property type="match status" value="1"/>
</dbReference>
<dbReference type="KEGG" id="vcn:VOLCADRAFT_117001"/>
<protein>
    <recommendedName>
        <fullName evidence="1">PPM-type phosphatase domain-containing protein</fullName>
    </recommendedName>
</protein>
<dbReference type="AlphaFoldDB" id="D8TRB4"/>
<dbReference type="SUPFAM" id="SSF56112">
    <property type="entry name" value="Protein kinase-like (PK-like)"/>
    <property type="match status" value="1"/>
</dbReference>